<comment type="similarity">
    <text evidence="2">Belongs to the copper type II ascorbate-dependent monooxygenase family.</text>
</comment>
<keyword evidence="9" id="KW-0732">Signal</keyword>
<dbReference type="FunCoup" id="A0A6P8Z480">
    <property type="interactions" value="20"/>
</dbReference>
<dbReference type="Proteomes" id="UP000515158">
    <property type="component" value="Unplaced"/>
</dbReference>
<reference evidence="12" key="1">
    <citation type="submission" date="2025-08" db="UniProtKB">
        <authorList>
            <consortium name="RefSeq"/>
        </authorList>
    </citation>
    <scope>IDENTIFICATION</scope>
    <source>
        <tissue evidence="12">Total insect</tissue>
    </source>
</reference>
<dbReference type="GO" id="GO:0042420">
    <property type="term" value="P:dopamine catabolic process"/>
    <property type="evidence" value="ECO:0007669"/>
    <property type="project" value="TreeGrafter"/>
</dbReference>
<dbReference type="InterPro" id="IPR028460">
    <property type="entry name" value="Tbh/DBH"/>
</dbReference>
<proteinExistence type="inferred from homology"/>
<dbReference type="GO" id="GO:0004500">
    <property type="term" value="F:dopamine beta-monooxygenase activity"/>
    <property type="evidence" value="ECO:0007669"/>
    <property type="project" value="InterPro"/>
</dbReference>
<dbReference type="InterPro" id="IPR000945">
    <property type="entry name" value="DBH-like"/>
</dbReference>
<evidence type="ECO:0000256" key="5">
    <source>
        <dbReference type="ARBA" id="ARBA00023008"/>
    </source>
</evidence>
<evidence type="ECO:0000313" key="12">
    <source>
        <dbReference type="RefSeq" id="XP_034244890.1"/>
    </source>
</evidence>
<evidence type="ECO:0000259" key="10">
    <source>
        <dbReference type="PROSITE" id="PS50836"/>
    </source>
</evidence>
<dbReference type="GO" id="GO:0030667">
    <property type="term" value="C:secretory granule membrane"/>
    <property type="evidence" value="ECO:0007669"/>
    <property type="project" value="TreeGrafter"/>
</dbReference>
<comment type="cofactor">
    <cofactor evidence="1">
        <name>Cu(2+)</name>
        <dbReference type="ChEBI" id="CHEBI:29036"/>
    </cofactor>
</comment>
<dbReference type="KEGG" id="tpal:117647295"/>
<dbReference type="Gene3D" id="2.60.40.1210">
    <property type="entry name" value="Cellobiose dehydrogenase, cytochrome domain"/>
    <property type="match status" value="1"/>
</dbReference>
<dbReference type="SMART" id="SM00664">
    <property type="entry name" value="DoH"/>
    <property type="match status" value="1"/>
</dbReference>
<protein>
    <submittedName>
        <fullName evidence="12">MOXD1 homolog 1</fullName>
    </submittedName>
</protein>
<keyword evidence="7" id="KW-1015">Disulfide bond</keyword>
<keyword evidence="5" id="KW-0186">Copper</keyword>
<feature type="signal peptide" evidence="9">
    <location>
        <begin position="1"/>
        <end position="16"/>
    </location>
</feature>
<dbReference type="Gene3D" id="2.60.120.230">
    <property type="match status" value="1"/>
</dbReference>
<dbReference type="Pfam" id="PF03712">
    <property type="entry name" value="Cu2_monoox_C"/>
    <property type="match status" value="1"/>
</dbReference>
<dbReference type="SUPFAM" id="SSF49344">
    <property type="entry name" value="CBD9-like"/>
    <property type="match status" value="1"/>
</dbReference>
<dbReference type="FunFam" id="2.60.120.230:FF:000001">
    <property type="entry name" value="Monooxygenase, DBH-like 1"/>
    <property type="match status" value="1"/>
</dbReference>
<organism evidence="12">
    <name type="scientific">Thrips palmi</name>
    <name type="common">Melon thrips</name>
    <dbReference type="NCBI Taxonomy" id="161013"/>
    <lineage>
        <taxon>Eukaryota</taxon>
        <taxon>Metazoa</taxon>
        <taxon>Ecdysozoa</taxon>
        <taxon>Arthropoda</taxon>
        <taxon>Hexapoda</taxon>
        <taxon>Insecta</taxon>
        <taxon>Pterygota</taxon>
        <taxon>Neoptera</taxon>
        <taxon>Paraneoptera</taxon>
        <taxon>Thysanoptera</taxon>
        <taxon>Terebrantia</taxon>
        <taxon>Thripoidea</taxon>
        <taxon>Thripidae</taxon>
        <taxon>Thrips</taxon>
    </lineage>
</organism>
<keyword evidence="3" id="KW-0479">Metal-binding</keyword>
<gene>
    <name evidence="12" type="primary">LOC117647295</name>
</gene>
<dbReference type="CDD" id="cd09631">
    <property type="entry name" value="DOMON_DOH"/>
    <property type="match status" value="1"/>
</dbReference>
<dbReference type="InterPro" id="IPR036939">
    <property type="entry name" value="Cu2_ascorb_mOase_N_sf"/>
</dbReference>
<dbReference type="OrthoDB" id="10003276at2759"/>
<dbReference type="InterPro" id="IPR008977">
    <property type="entry name" value="PHM/PNGase_F_dom_sf"/>
</dbReference>
<dbReference type="Pfam" id="PF01082">
    <property type="entry name" value="Cu2_monooxygen"/>
    <property type="match status" value="1"/>
</dbReference>
<dbReference type="GO" id="GO:0005615">
    <property type="term" value="C:extracellular space"/>
    <property type="evidence" value="ECO:0007669"/>
    <property type="project" value="TreeGrafter"/>
</dbReference>
<dbReference type="AlphaFoldDB" id="A0A6P8Z480"/>
<dbReference type="GeneID" id="117647295"/>
<dbReference type="FunFam" id="2.60.120.310:FF:000004">
    <property type="entry name" value="DBH-like monooxygenase protein 1"/>
    <property type="match status" value="1"/>
</dbReference>
<dbReference type="GO" id="GO:0005507">
    <property type="term" value="F:copper ion binding"/>
    <property type="evidence" value="ECO:0007669"/>
    <property type="project" value="InterPro"/>
</dbReference>
<keyword evidence="11" id="KW-1185">Reference proteome</keyword>
<sequence length="744" mass="82620">MLLLALLLLPFGTVHGGPHGGVVHREQAWTHSTQLDAGRNVRGSNALAGGLAGGVRLSWRPRERDILFQLDAPTRGYVGLGFSNNGAMAGADIIVAWVDDASGRPHLLDCHATSNAAPILDEQEDVKLLYGKQNGTHTSLRFRRAWDTCDHNDMVLGEDTIRVIWAMGESDPVIDDIVGVSGLVWHGAHNRGSHSLHLRGPPVSLQPQGSEIYSWDVRQEEFIVPDNMDTVYWCRIFKVPGLTRKHHMLGYEPIISADSLRHVHHMLLYECAPKSRQIPLLERASKERGAACYSPAMPPEWDSCLTPIVAWAVGSQGEIFPEHVGIPLGEGHRSTYFMLEVHYDNPSLKRLRDNSGLKIYYTPNLRPNDAGILSTGIAVSPLHMIPPQQPAYRTFGYCPSACSKKLLPSEGIKVISVVLHSHMAGSQMELRHLRNGQELPRIAQDKHYDFNYQQSRRLPREVTVLPGDELVTECVYKTINRTYPTYGGYSTKQEMCLSFALHYPRTPLAACHSMTPVEYFFSTLDVQQFYGVDMPAVERLFLKTGSPDNGASDEEKLRQLVKSFKTTTTPTPSVFDAPVGDEWDDEANQRAILALKAAKDFTIEGEGDPEGAGAGPGGLFADLVIREPAQFRNRTFTEHLLALPWTEPDFTANLEEVLSGSHMAFCRLQDDQLAVPADVFKLENITAFLEDSEQRLSQCHEFREDLDQQHLFSGGSSGLVVSFTLAQSTALLVLLRVWIGMCGL</sequence>
<dbReference type="RefSeq" id="XP_034244890.1">
    <property type="nucleotide sequence ID" value="XM_034388999.1"/>
</dbReference>
<dbReference type="InterPro" id="IPR024548">
    <property type="entry name" value="Cu2_monoox_C"/>
</dbReference>
<dbReference type="InterPro" id="IPR005018">
    <property type="entry name" value="DOMON_domain"/>
</dbReference>
<dbReference type="InterPro" id="IPR000323">
    <property type="entry name" value="Cu2_ascorb_mOase_N"/>
</dbReference>
<evidence type="ECO:0000256" key="6">
    <source>
        <dbReference type="ARBA" id="ARBA00023033"/>
    </source>
</evidence>
<evidence type="ECO:0000313" key="11">
    <source>
        <dbReference type="Proteomes" id="UP000515158"/>
    </source>
</evidence>
<accession>A0A6P8Z480</accession>
<dbReference type="Pfam" id="PF03351">
    <property type="entry name" value="DOMON"/>
    <property type="match status" value="1"/>
</dbReference>
<evidence type="ECO:0000256" key="7">
    <source>
        <dbReference type="ARBA" id="ARBA00023157"/>
    </source>
</evidence>
<keyword evidence="4" id="KW-0560">Oxidoreductase</keyword>
<dbReference type="InterPro" id="IPR014784">
    <property type="entry name" value="Cu2_ascorb_mOase-like_C"/>
</dbReference>
<dbReference type="PANTHER" id="PTHR10157">
    <property type="entry name" value="DOPAMINE BETA HYDROXYLASE RELATED"/>
    <property type="match status" value="1"/>
</dbReference>
<dbReference type="GO" id="GO:0042421">
    <property type="term" value="P:norepinephrine biosynthetic process"/>
    <property type="evidence" value="ECO:0007669"/>
    <property type="project" value="TreeGrafter"/>
</dbReference>
<keyword evidence="6" id="KW-0503">Monooxygenase</keyword>
<dbReference type="PROSITE" id="PS50836">
    <property type="entry name" value="DOMON"/>
    <property type="match status" value="1"/>
</dbReference>
<dbReference type="InParanoid" id="A0A6P8Z480"/>
<dbReference type="Gene3D" id="2.60.120.310">
    <property type="entry name" value="Copper type II, ascorbate-dependent monooxygenase, N-terminal domain"/>
    <property type="match status" value="1"/>
</dbReference>
<dbReference type="SUPFAM" id="SSF49742">
    <property type="entry name" value="PHM/PNGase F"/>
    <property type="match status" value="2"/>
</dbReference>
<dbReference type="PRINTS" id="PR00767">
    <property type="entry name" value="DBMONOXGNASE"/>
</dbReference>
<dbReference type="PANTHER" id="PTHR10157:SF23">
    <property type="entry name" value="MOXD1 HOMOLOG 1"/>
    <property type="match status" value="1"/>
</dbReference>
<dbReference type="GO" id="GO:0006589">
    <property type="term" value="P:octopamine biosynthetic process"/>
    <property type="evidence" value="ECO:0007669"/>
    <property type="project" value="TreeGrafter"/>
</dbReference>
<evidence type="ECO:0000256" key="2">
    <source>
        <dbReference type="ARBA" id="ARBA00010676"/>
    </source>
</evidence>
<dbReference type="InterPro" id="IPR045266">
    <property type="entry name" value="DOH_DOMON"/>
</dbReference>
<evidence type="ECO:0000256" key="9">
    <source>
        <dbReference type="SAM" id="SignalP"/>
    </source>
</evidence>
<evidence type="ECO:0000256" key="3">
    <source>
        <dbReference type="ARBA" id="ARBA00022723"/>
    </source>
</evidence>
<keyword evidence="8" id="KW-0325">Glycoprotein</keyword>
<evidence type="ECO:0000256" key="1">
    <source>
        <dbReference type="ARBA" id="ARBA00001973"/>
    </source>
</evidence>
<feature type="domain" description="DOMON" evidence="10">
    <location>
        <begin position="53"/>
        <end position="168"/>
    </location>
</feature>
<name>A0A6P8Z480_THRPL</name>
<feature type="chain" id="PRO_5027628340" evidence="9">
    <location>
        <begin position="17"/>
        <end position="744"/>
    </location>
</feature>
<evidence type="ECO:0000256" key="8">
    <source>
        <dbReference type="ARBA" id="ARBA00023180"/>
    </source>
</evidence>
<evidence type="ECO:0000256" key="4">
    <source>
        <dbReference type="ARBA" id="ARBA00023002"/>
    </source>
</evidence>